<dbReference type="PANTHER" id="PTHR43099">
    <property type="entry name" value="UPF0053 PROTEIN YRKA"/>
    <property type="match status" value="1"/>
</dbReference>
<evidence type="ECO:0000256" key="3">
    <source>
        <dbReference type="ARBA" id="ARBA00022475"/>
    </source>
</evidence>
<dbReference type="Pfam" id="PF01595">
    <property type="entry name" value="CNNM"/>
    <property type="match status" value="1"/>
</dbReference>
<dbReference type="InterPro" id="IPR051676">
    <property type="entry name" value="UPF0053_domain"/>
</dbReference>
<dbReference type="InterPro" id="IPR016169">
    <property type="entry name" value="FAD-bd_PCMH_sub2"/>
</dbReference>
<dbReference type="InterPro" id="IPR000644">
    <property type="entry name" value="CBS_dom"/>
</dbReference>
<keyword evidence="6 10" id="KW-1133">Transmembrane helix</keyword>
<dbReference type="EMBL" id="CALBWS010000002">
    <property type="protein sequence ID" value="CAH2713601.1"/>
    <property type="molecule type" value="Genomic_DNA"/>
</dbReference>
<evidence type="ECO:0000256" key="8">
    <source>
        <dbReference type="ARBA" id="ARBA00023136"/>
    </source>
</evidence>
<evidence type="ECO:0000259" key="13">
    <source>
        <dbReference type="PROSITE" id="PS51846"/>
    </source>
</evidence>
<evidence type="ECO:0000256" key="5">
    <source>
        <dbReference type="ARBA" id="ARBA00022737"/>
    </source>
</evidence>
<evidence type="ECO:0000256" key="10">
    <source>
        <dbReference type="PROSITE-ProRule" id="PRU01193"/>
    </source>
</evidence>
<feature type="transmembrane region" description="Helical" evidence="11">
    <location>
        <begin position="69"/>
        <end position="89"/>
    </location>
</feature>
<evidence type="ECO:0000313" key="15">
    <source>
        <dbReference type="Proteomes" id="UP000838308"/>
    </source>
</evidence>
<dbReference type="InterPro" id="IPR005170">
    <property type="entry name" value="Transptr-assoc_dom"/>
</dbReference>
<name>A0ABN8KMW9_9BACI</name>
<dbReference type="InterPro" id="IPR002550">
    <property type="entry name" value="CNNM"/>
</dbReference>
<dbReference type="Pfam" id="PF00571">
    <property type="entry name" value="CBS"/>
    <property type="match status" value="2"/>
</dbReference>
<keyword evidence="3" id="KW-1003">Cell membrane</keyword>
<dbReference type="PROSITE" id="PS51371">
    <property type="entry name" value="CBS"/>
    <property type="match status" value="2"/>
</dbReference>
<accession>A0ABN8KMW9</accession>
<dbReference type="InterPro" id="IPR046342">
    <property type="entry name" value="CBS_dom_sf"/>
</dbReference>
<dbReference type="PROSITE" id="PS51846">
    <property type="entry name" value="CNNM"/>
    <property type="match status" value="1"/>
</dbReference>
<dbReference type="Pfam" id="PF03471">
    <property type="entry name" value="CorC_HlyC"/>
    <property type="match status" value="1"/>
</dbReference>
<dbReference type="InterPro" id="IPR044751">
    <property type="entry name" value="Ion_transp-like_CBS"/>
</dbReference>
<evidence type="ECO:0000259" key="12">
    <source>
        <dbReference type="PROSITE" id="PS51371"/>
    </source>
</evidence>
<evidence type="ECO:0000256" key="11">
    <source>
        <dbReference type="SAM" id="Phobius"/>
    </source>
</evidence>
<dbReference type="SMART" id="SM00116">
    <property type="entry name" value="CBS"/>
    <property type="match status" value="2"/>
</dbReference>
<reference evidence="14" key="1">
    <citation type="submission" date="2022-04" db="EMBL/GenBank/DDBJ databases">
        <authorList>
            <person name="Criscuolo A."/>
        </authorList>
    </citation>
    <scope>NUCLEOTIDE SEQUENCE</scope>
    <source>
        <strain evidence="14">CIP111895</strain>
    </source>
</reference>
<proteinExistence type="inferred from homology"/>
<dbReference type="InterPro" id="IPR036318">
    <property type="entry name" value="FAD-bd_PCMH-like_sf"/>
</dbReference>
<feature type="domain" description="CBS" evidence="12">
    <location>
        <begin position="299"/>
        <end position="356"/>
    </location>
</feature>
<organism evidence="14 15">
    <name type="scientific">Neobacillus rhizosphaerae</name>
    <dbReference type="NCBI Taxonomy" id="2880965"/>
    <lineage>
        <taxon>Bacteria</taxon>
        <taxon>Bacillati</taxon>
        <taxon>Bacillota</taxon>
        <taxon>Bacilli</taxon>
        <taxon>Bacillales</taxon>
        <taxon>Bacillaceae</taxon>
        <taxon>Neobacillus</taxon>
    </lineage>
</organism>
<comment type="subcellular location">
    <subcellularLocation>
        <location evidence="1">Cell membrane</location>
        <topology evidence="1">Multi-pass membrane protein</topology>
    </subcellularLocation>
</comment>
<sequence length="448" mass="51457">MRWHTLPLVREPMIWMNVVILVLLIAFTAFFVASEFAIVRVRSTRIDQLLLEGNKQAESAKKVISNMDGYLSATQVGITITSLILGWRGESTIRELLNPLFKWIQLPFSLNQIISFILAFTIITFFNVVIGELAPKTFAIQKAEEIILLFSPPLIFFYRLMYPFIWVLNRSARFITSLFGIKPVSEQDMVLSEEELRMILSQSYESGEINHSEYNYMNKIFEFDDRIAKEIMVPRTEVITLPKDAELEEIIEMVKEEKYTRYPVIDGDKDTILGIVNIKEILTDCIQQKCTGEQPLMYYLKPVIHVIETIPIQELLVKLQKNRSHMAVLSDEYGGTAGIVTVEDILEEIVGEIRDEFDLDELPLIQKIGEDHFILDGKVLISEVNDLLGTTLEEADVDTIGGWFLTQKFDVHKGDSIEIDRFIFQIEEIEGHHILYIGVRKTPTNSIS</sequence>
<dbReference type="PANTHER" id="PTHR43099:SF2">
    <property type="entry name" value="UPF0053 PROTEIN YRKA"/>
    <property type="match status" value="1"/>
</dbReference>
<feature type="transmembrane region" description="Helical" evidence="11">
    <location>
        <begin position="146"/>
        <end position="168"/>
    </location>
</feature>
<evidence type="ECO:0000256" key="2">
    <source>
        <dbReference type="ARBA" id="ARBA00006337"/>
    </source>
</evidence>
<comment type="caution">
    <text evidence="14">The sequence shown here is derived from an EMBL/GenBank/DDBJ whole genome shotgun (WGS) entry which is preliminary data.</text>
</comment>
<keyword evidence="8 10" id="KW-0472">Membrane</keyword>
<evidence type="ECO:0000256" key="4">
    <source>
        <dbReference type="ARBA" id="ARBA00022692"/>
    </source>
</evidence>
<dbReference type="SMART" id="SM01091">
    <property type="entry name" value="CorC_HlyC"/>
    <property type="match status" value="1"/>
</dbReference>
<evidence type="ECO:0000313" key="14">
    <source>
        <dbReference type="EMBL" id="CAH2713601.1"/>
    </source>
</evidence>
<evidence type="ECO:0008006" key="16">
    <source>
        <dbReference type="Google" id="ProtNLM"/>
    </source>
</evidence>
<feature type="domain" description="CNNM transmembrane" evidence="13">
    <location>
        <begin position="10"/>
        <end position="213"/>
    </location>
</feature>
<keyword evidence="15" id="KW-1185">Reference proteome</keyword>
<keyword evidence="7 9" id="KW-0129">CBS domain</keyword>
<keyword evidence="4 10" id="KW-0812">Transmembrane</keyword>
<dbReference type="SUPFAM" id="SSF56176">
    <property type="entry name" value="FAD-binding/transporter-associated domain-like"/>
    <property type="match status" value="1"/>
</dbReference>
<dbReference type="Gene3D" id="3.10.580.10">
    <property type="entry name" value="CBS-domain"/>
    <property type="match status" value="1"/>
</dbReference>
<comment type="similarity">
    <text evidence="2">Belongs to the UPF0053 family.</text>
</comment>
<evidence type="ECO:0000256" key="6">
    <source>
        <dbReference type="ARBA" id="ARBA00022989"/>
    </source>
</evidence>
<dbReference type="Gene3D" id="3.30.465.10">
    <property type="match status" value="1"/>
</dbReference>
<keyword evidence="5" id="KW-0677">Repeat</keyword>
<feature type="domain" description="CBS" evidence="12">
    <location>
        <begin position="232"/>
        <end position="291"/>
    </location>
</feature>
<feature type="transmembrane region" description="Helical" evidence="11">
    <location>
        <begin position="109"/>
        <end position="134"/>
    </location>
</feature>
<gene>
    <name evidence="14" type="ORF">BACCIP111895_00737</name>
</gene>
<evidence type="ECO:0000256" key="7">
    <source>
        <dbReference type="ARBA" id="ARBA00023122"/>
    </source>
</evidence>
<feature type="transmembrane region" description="Helical" evidence="11">
    <location>
        <begin position="12"/>
        <end position="33"/>
    </location>
</feature>
<evidence type="ECO:0000256" key="1">
    <source>
        <dbReference type="ARBA" id="ARBA00004651"/>
    </source>
</evidence>
<protein>
    <recommendedName>
        <fullName evidence="16">HlyC/CorC family transporter</fullName>
    </recommendedName>
</protein>
<evidence type="ECO:0000256" key="9">
    <source>
        <dbReference type="PROSITE-ProRule" id="PRU00703"/>
    </source>
</evidence>
<dbReference type="CDD" id="cd04590">
    <property type="entry name" value="CBS_pair_CorC_HlyC_assoc"/>
    <property type="match status" value="1"/>
</dbReference>
<dbReference type="SUPFAM" id="SSF54631">
    <property type="entry name" value="CBS-domain pair"/>
    <property type="match status" value="1"/>
</dbReference>
<dbReference type="Proteomes" id="UP000838308">
    <property type="component" value="Unassembled WGS sequence"/>
</dbReference>